<evidence type="ECO:0000256" key="2">
    <source>
        <dbReference type="ARBA" id="ARBA00022737"/>
    </source>
</evidence>
<dbReference type="Proteomes" id="UP000492821">
    <property type="component" value="Unassembled WGS sequence"/>
</dbReference>
<dbReference type="SUPFAM" id="SSF52540">
    <property type="entry name" value="P-loop containing nucleoside triphosphate hydrolases"/>
    <property type="match status" value="1"/>
</dbReference>
<reference evidence="5" key="1">
    <citation type="journal article" date="2013" name="Genetics">
        <title>The draft genome and transcriptome of Panagrellus redivivus are shaped by the harsh demands of a free-living lifestyle.</title>
        <authorList>
            <person name="Srinivasan J."/>
            <person name="Dillman A.R."/>
            <person name="Macchietto M.G."/>
            <person name="Heikkinen L."/>
            <person name="Lakso M."/>
            <person name="Fracchia K.M."/>
            <person name="Antoshechkin I."/>
            <person name="Mortazavi A."/>
            <person name="Wong G."/>
            <person name="Sternberg P.W."/>
        </authorList>
    </citation>
    <scope>NUCLEOTIDE SEQUENCE [LARGE SCALE GENOMIC DNA]</scope>
    <source>
        <strain evidence="5">MT8872</strain>
    </source>
</reference>
<feature type="region of interest" description="Disordered" evidence="3">
    <location>
        <begin position="244"/>
        <end position="265"/>
    </location>
</feature>
<proteinExistence type="predicted"/>
<keyword evidence="2" id="KW-0677">Repeat</keyword>
<sequence>MAINVVSWALQFVGITGLELMRAEPACSAIIPLLDESIDNDGNATTESEDDGVSSPINGSVIAERIEFAYPARPNIKGYDTPVGPGCVQLSGGQKQRIAIARAIVDNPKILLLDEATSALDVHSEMHVQKALKDASKGRTTLVIAHRLSTLRDASKIVVFDAGKVVESGTHYELQEFGGVYSSLVKAQEFKDSTISDDSITGVPEDSEYVPFSMLSNEVIASPSRESFHVRPSSRANSISCSTMELTSDQSHHLQQQQHPKNASK</sequence>
<evidence type="ECO:0000256" key="1">
    <source>
        <dbReference type="ARBA" id="ARBA00022448"/>
    </source>
</evidence>
<evidence type="ECO:0000313" key="6">
    <source>
        <dbReference type="WBParaSite" id="Pan_g9733.t1"/>
    </source>
</evidence>
<dbReference type="GO" id="GO:0005524">
    <property type="term" value="F:ATP binding"/>
    <property type="evidence" value="ECO:0007669"/>
    <property type="project" value="InterPro"/>
</dbReference>
<organism evidence="5 6">
    <name type="scientific">Panagrellus redivivus</name>
    <name type="common">Microworm</name>
    <dbReference type="NCBI Taxonomy" id="6233"/>
    <lineage>
        <taxon>Eukaryota</taxon>
        <taxon>Metazoa</taxon>
        <taxon>Ecdysozoa</taxon>
        <taxon>Nematoda</taxon>
        <taxon>Chromadorea</taxon>
        <taxon>Rhabditida</taxon>
        <taxon>Tylenchina</taxon>
        <taxon>Panagrolaimomorpha</taxon>
        <taxon>Panagrolaimoidea</taxon>
        <taxon>Panagrolaimidae</taxon>
        <taxon>Panagrellus</taxon>
    </lineage>
</organism>
<dbReference type="Gene3D" id="3.40.50.300">
    <property type="entry name" value="P-loop containing nucleotide triphosphate hydrolases"/>
    <property type="match status" value="1"/>
</dbReference>
<keyword evidence="1" id="KW-0813">Transport</keyword>
<dbReference type="GO" id="GO:0016887">
    <property type="term" value="F:ATP hydrolysis activity"/>
    <property type="evidence" value="ECO:0007669"/>
    <property type="project" value="InterPro"/>
</dbReference>
<dbReference type="GO" id="GO:0090374">
    <property type="term" value="P:oligopeptide export from mitochondrion"/>
    <property type="evidence" value="ECO:0007669"/>
    <property type="project" value="TreeGrafter"/>
</dbReference>
<dbReference type="Pfam" id="PF00005">
    <property type="entry name" value="ABC_tran"/>
    <property type="match status" value="1"/>
</dbReference>
<dbReference type="GO" id="GO:0015421">
    <property type="term" value="F:ABC-type oligopeptide transporter activity"/>
    <property type="evidence" value="ECO:0007669"/>
    <property type="project" value="TreeGrafter"/>
</dbReference>
<name>A0A7E4WAT2_PANRE</name>
<evidence type="ECO:0000259" key="4">
    <source>
        <dbReference type="PROSITE" id="PS50893"/>
    </source>
</evidence>
<dbReference type="AlphaFoldDB" id="A0A7E4WAT2"/>
<feature type="domain" description="ABC transporter" evidence="4">
    <location>
        <begin position="1"/>
        <end position="187"/>
    </location>
</feature>
<evidence type="ECO:0000256" key="3">
    <source>
        <dbReference type="SAM" id="MobiDB-lite"/>
    </source>
</evidence>
<dbReference type="InterPro" id="IPR003439">
    <property type="entry name" value="ABC_transporter-like_ATP-bd"/>
</dbReference>
<dbReference type="WBParaSite" id="Pan_g9733.t1">
    <property type="protein sequence ID" value="Pan_g9733.t1"/>
    <property type="gene ID" value="Pan_g9733"/>
</dbReference>
<dbReference type="GO" id="GO:0005743">
    <property type="term" value="C:mitochondrial inner membrane"/>
    <property type="evidence" value="ECO:0007669"/>
    <property type="project" value="TreeGrafter"/>
</dbReference>
<dbReference type="PANTHER" id="PTHR43394:SF11">
    <property type="entry name" value="ATP-BINDING CASSETTE TRANSPORTER"/>
    <property type="match status" value="1"/>
</dbReference>
<dbReference type="InterPro" id="IPR039421">
    <property type="entry name" value="Type_1_exporter"/>
</dbReference>
<reference evidence="6" key="2">
    <citation type="submission" date="2020-10" db="UniProtKB">
        <authorList>
            <consortium name="WormBaseParasite"/>
        </authorList>
    </citation>
    <scope>IDENTIFICATION</scope>
</reference>
<dbReference type="InterPro" id="IPR027417">
    <property type="entry name" value="P-loop_NTPase"/>
</dbReference>
<accession>A0A7E4WAT2</accession>
<dbReference type="InterPro" id="IPR017871">
    <property type="entry name" value="ABC_transporter-like_CS"/>
</dbReference>
<keyword evidence="5" id="KW-1185">Reference proteome</keyword>
<dbReference type="PROSITE" id="PS00211">
    <property type="entry name" value="ABC_TRANSPORTER_1"/>
    <property type="match status" value="1"/>
</dbReference>
<dbReference type="PROSITE" id="PS50893">
    <property type="entry name" value="ABC_TRANSPORTER_2"/>
    <property type="match status" value="1"/>
</dbReference>
<protein>
    <submittedName>
        <fullName evidence="6">ABC transporter domain-containing protein</fullName>
    </submittedName>
</protein>
<dbReference type="PANTHER" id="PTHR43394">
    <property type="entry name" value="ATP-DEPENDENT PERMEASE MDL1, MITOCHONDRIAL"/>
    <property type="match status" value="1"/>
</dbReference>
<evidence type="ECO:0000313" key="5">
    <source>
        <dbReference type="Proteomes" id="UP000492821"/>
    </source>
</evidence>